<protein>
    <submittedName>
        <fullName evidence="1">Uncharacterized protein</fullName>
    </submittedName>
</protein>
<evidence type="ECO:0000313" key="1">
    <source>
        <dbReference type="EMBL" id="TWT57236.1"/>
    </source>
</evidence>
<reference evidence="1 2" key="1">
    <citation type="submission" date="2019-02" db="EMBL/GenBank/DDBJ databases">
        <title>Deep-cultivation of Planctomycetes and their phenomic and genomic characterization uncovers novel biology.</title>
        <authorList>
            <person name="Wiegand S."/>
            <person name="Jogler M."/>
            <person name="Boedeker C."/>
            <person name="Pinto D."/>
            <person name="Vollmers J."/>
            <person name="Rivas-Marin E."/>
            <person name="Kohn T."/>
            <person name="Peeters S.H."/>
            <person name="Heuer A."/>
            <person name="Rast P."/>
            <person name="Oberbeckmann S."/>
            <person name="Bunk B."/>
            <person name="Jeske O."/>
            <person name="Meyerdierks A."/>
            <person name="Storesund J.E."/>
            <person name="Kallscheuer N."/>
            <person name="Luecker S."/>
            <person name="Lage O.M."/>
            <person name="Pohl T."/>
            <person name="Merkel B.J."/>
            <person name="Hornburger P."/>
            <person name="Mueller R.-W."/>
            <person name="Bruemmer F."/>
            <person name="Labrenz M."/>
            <person name="Spormann A.M."/>
            <person name="Op Den Camp H."/>
            <person name="Overmann J."/>
            <person name="Amann R."/>
            <person name="Jetten M.S.M."/>
            <person name="Mascher T."/>
            <person name="Medema M.H."/>
            <person name="Devos D.P."/>
            <person name="Kaster A.-K."/>
            <person name="Ovreas L."/>
            <person name="Rohde M."/>
            <person name="Galperin M.Y."/>
            <person name="Jogler C."/>
        </authorList>
    </citation>
    <scope>NUCLEOTIDE SEQUENCE [LARGE SCALE GENOMIC DNA]</scope>
    <source>
        <strain evidence="1 2">KOR42</strain>
    </source>
</reference>
<evidence type="ECO:0000313" key="2">
    <source>
        <dbReference type="Proteomes" id="UP000317243"/>
    </source>
</evidence>
<accession>A0A5C5X2R5</accession>
<dbReference type="AlphaFoldDB" id="A0A5C5X2R5"/>
<dbReference type="Proteomes" id="UP000317243">
    <property type="component" value="Unassembled WGS sequence"/>
</dbReference>
<proteinExistence type="predicted"/>
<organism evidence="1 2">
    <name type="scientific">Thalassoglobus neptunius</name>
    <dbReference type="NCBI Taxonomy" id="1938619"/>
    <lineage>
        <taxon>Bacteria</taxon>
        <taxon>Pseudomonadati</taxon>
        <taxon>Planctomycetota</taxon>
        <taxon>Planctomycetia</taxon>
        <taxon>Planctomycetales</taxon>
        <taxon>Planctomycetaceae</taxon>
        <taxon>Thalassoglobus</taxon>
    </lineage>
</organism>
<name>A0A5C5X2R5_9PLAN</name>
<dbReference type="EMBL" id="SIHI01000001">
    <property type="protein sequence ID" value="TWT57236.1"/>
    <property type="molecule type" value="Genomic_DNA"/>
</dbReference>
<keyword evidence="2" id="KW-1185">Reference proteome</keyword>
<sequence length="86" mass="9735">MSEKPVTVDDVVLELREHPGMTCTELGERLWRAKGRRRNVNRQSYARPAGKLVKKAIEMGLVTESLTTPVHGDISRRVFFAKKASK</sequence>
<comment type="caution">
    <text evidence="1">The sequence shown here is derived from an EMBL/GenBank/DDBJ whole genome shotgun (WGS) entry which is preliminary data.</text>
</comment>
<gene>
    <name evidence="1" type="ORF">KOR42_05940</name>
</gene>